<protein>
    <submittedName>
        <fullName evidence="2">Uncharacterized protein</fullName>
    </submittedName>
</protein>
<dbReference type="Proteomes" id="UP000219338">
    <property type="component" value="Unassembled WGS sequence"/>
</dbReference>
<evidence type="ECO:0000313" key="2">
    <source>
        <dbReference type="EMBL" id="SJL06856.1"/>
    </source>
</evidence>
<evidence type="ECO:0000313" key="3">
    <source>
        <dbReference type="Proteomes" id="UP000219338"/>
    </source>
</evidence>
<feature type="compositionally biased region" description="Polar residues" evidence="1">
    <location>
        <begin position="28"/>
        <end position="43"/>
    </location>
</feature>
<proteinExistence type="predicted"/>
<accession>A0A284RDL7</accession>
<feature type="compositionally biased region" description="Polar residues" evidence="1">
    <location>
        <begin position="1"/>
        <end position="12"/>
    </location>
</feature>
<name>A0A284RDL7_ARMOS</name>
<dbReference type="OrthoDB" id="3205788at2759"/>
<gene>
    <name evidence="2" type="ORF">ARMOST_10198</name>
</gene>
<dbReference type="EMBL" id="FUEG01000007">
    <property type="protein sequence ID" value="SJL06856.1"/>
    <property type="molecule type" value="Genomic_DNA"/>
</dbReference>
<organism evidence="2 3">
    <name type="scientific">Armillaria ostoyae</name>
    <name type="common">Armillaria root rot fungus</name>
    <dbReference type="NCBI Taxonomy" id="47428"/>
    <lineage>
        <taxon>Eukaryota</taxon>
        <taxon>Fungi</taxon>
        <taxon>Dikarya</taxon>
        <taxon>Basidiomycota</taxon>
        <taxon>Agaricomycotina</taxon>
        <taxon>Agaricomycetes</taxon>
        <taxon>Agaricomycetidae</taxon>
        <taxon>Agaricales</taxon>
        <taxon>Marasmiineae</taxon>
        <taxon>Physalacriaceae</taxon>
        <taxon>Armillaria</taxon>
    </lineage>
</organism>
<feature type="region of interest" description="Disordered" evidence="1">
    <location>
        <begin position="1"/>
        <end position="84"/>
    </location>
</feature>
<evidence type="ECO:0000256" key="1">
    <source>
        <dbReference type="SAM" id="MobiDB-lite"/>
    </source>
</evidence>
<dbReference type="AlphaFoldDB" id="A0A284RDL7"/>
<feature type="compositionally biased region" description="Low complexity" evidence="1">
    <location>
        <begin position="73"/>
        <end position="84"/>
    </location>
</feature>
<reference evidence="3" key="1">
    <citation type="journal article" date="2017" name="Nat. Ecol. Evol.">
        <title>Genome expansion and lineage-specific genetic innovations in the forest pathogenic fungi Armillaria.</title>
        <authorList>
            <person name="Sipos G."/>
            <person name="Prasanna A.N."/>
            <person name="Walter M.C."/>
            <person name="O'Connor E."/>
            <person name="Balint B."/>
            <person name="Krizsan K."/>
            <person name="Kiss B."/>
            <person name="Hess J."/>
            <person name="Varga T."/>
            <person name="Slot J."/>
            <person name="Riley R."/>
            <person name="Boka B."/>
            <person name="Rigling D."/>
            <person name="Barry K."/>
            <person name="Lee J."/>
            <person name="Mihaltcheva S."/>
            <person name="LaButti K."/>
            <person name="Lipzen A."/>
            <person name="Waldron R."/>
            <person name="Moloney N.M."/>
            <person name="Sperisen C."/>
            <person name="Kredics L."/>
            <person name="Vagvoelgyi C."/>
            <person name="Patrignani A."/>
            <person name="Fitzpatrick D."/>
            <person name="Nagy I."/>
            <person name="Doyle S."/>
            <person name="Anderson J.B."/>
            <person name="Grigoriev I.V."/>
            <person name="Gueldener U."/>
            <person name="Muensterkoetter M."/>
            <person name="Nagy L.G."/>
        </authorList>
    </citation>
    <scope>NUCLEOTIDE SEQUENCE [LARGE SCALE GENOMIC DNA]</scope>
    <source>
        <strain evidence="3">C18/9</strain>
    </source>
</reference>
<sequence length="168" mass="18723">MTSTYATGTSLSRTREKPPTEGELGPQNPHQSLTGTERYTSAMTDGHYRNPCPSGKLTHHNPLGRQTATPHGSDSSQSPYDPPSLSKGIYAPYFQLHSQKVAFTTSYLEGPAKDCSGEHILVTYDNWKHRILQMYEEHQKKWVFDQTIGHSQGTNPQKTFNTTATSIP</sequence>
<keyword evidence="3" id="KW-1185">Reference proteome</keyword>